<evidence type="ECO:0000256" key="4">
    <source>
        <dbReference type="SAM" id="Phobius"/>
    </source>
</evidence>
<evidence type="ECO:0000256" key="1">
    <source>
        <dbReference type="ARBA" id="ARBA00001968"/>
    </source>
</evidence>
<dbReference type="Pfam" id="PF13359">
    <property type="entry name" value="DDE_Tnp_4"/>
    <property type="match status" value="1"/>
</dbReference>
<feature type="region of interest" description="Disordered" evidence="3">
    <location>
        <begin position="272"/>
        <end position="356"/>
    </location>
</feature>
<feature type="domain" description="DDE Tnp4" evidence="5">
    <location>
        <begin position="43"/>
        <end position="113"/>
    </location>
</feature>
<keyword evidence="4" id="KW-1133">Transmembrane helix</keyword>
<comment type="cofactor">
    <cofactor evidence="1">
        <name>a divalent metal cation</name>
        <dbReference type="ChEBI" id="CHEBI:60240"/>
    </cofactor>
</comment>
<organism evidence="6 7">
    <name type="scientific">Trichonephila inaurata madagascariensis</name>
    <dbReference type="NCBI Taxonomy" id="2747483"/>
    <lineage>
        <taxon>Eukaryota</taxon>
        <taxon>Metazoa</taxon>
        <taxon>Ecdysozoa</taxon>
        <taxon>Arthropoda</taxon>
        <taxon>Chelicerata</taxon>
        <taxon>Arachnida</taxon>
        <taxon>Araneae</taxon>
        <taxon>Araneomorphae</taxon>
        <taxon>Entelegynae</taxon>
        <taxon>Araneoidea</taxon>
        <taxon>Nephilidae</taxon>
        <taxon>Trichonephila</taxon>
        <taxon>Trichonephila inaurata</taxon>
    </lineage>
</organism>
<reference evidence="6" key="1">
    <citation type="submission" date="2020-08" db="EMBL/GenBank/DDBJ databases">
        <title>Multicomponent nature underlies the extraordinary mechanical properties of spider dragline silk.</title>
        <authorList>
            <person name="Kono N."/>
            <person name="Nakamura H."/>
            <person name="Mori M."/>
            <person name="Yoshida Y."/>
            <person name="Ohtoshi R."/>
            <person name="Malay A.D."/>
            <person name="Moran D.A.P."/>
            <person name="Tomita M."/>
            <person name="Numata K."/>
            <person name="Arakawa K."/>
        </authorList>
    </citation>
    <scope>NUCLEOTIDE SEQUENCE</scope>
</reference>
<evidence type="ECO:0000256" key="2">
    <source>
        <dbReference type="ARBA" id="ARBA00022723"/>
    </source>
</evidence>
<dbReference type="Proteomes" id="UP000886998">
    <property type="component" value="Unassembled WGS sequence"/>
</dbReference>
<sequence length="461" mass="51113">MSPGGEDAERFRCRENYFTLNVQTIVDVDLVIRNVVPRRPGRDTGYACEKYLTPFGNRRSLAEVRYNKSHALTRNTIEHKSGILKRWFPCLSIGLNCSIERVPAIVVACVLHNLCIRLGLSFKVANKIFCVHLFLPLFFQFSTSTAPFAWCKLNTVIMKVLSIAVFAVMAAAAHAITFSCLATVSLTLISLHKPASAFFGFFRRRSPKPSIIEEMSPEGPVDFSSFNIPQRSGLLAPFSGMNRGGFFPGFNGIPGFPGGQFLNQFIPGLPQPSWPPFQNVPRPGQFQPQKPQPGQFQPQNIAQNPQHGQFQPSSIPQPGQFPPQNIPSQQFSSHDFDQNPTFQSGSDREVRFEDQPQINTEEAESFFTLLAETDENKCISRLVCEMGANPSSAGELGTTITEIIGSLRDFPEGSKVMEYNQVLQGGITEGIDSCQSRYSACDEESYELMKTSQAEDAETSA</sequence>
<dbReference type="InterPro" id="IPR027806">
    <property type="entry name" value="HARBI1_dom"/>
</dbReference>
<protein>
    <recommendedName>
        <fullName evidence="5">DDE Tnp4 domain-containing protein</fullName>
    </recommendedName>
</protein>
<keyword evidence="7" id="KW-1185">Reference proteome</keyword>
<feature type="compositionally biased region" description="Low complexity" evidence="3">
    <location>
        <begin position="283"/>
        <end position="299"/>
    </location>
</feature>
<evidence type="ECO:0000313" key="7">
    <source>
        <dbReference type="Proteomes" id="UP000886998"/>
    </source>
</evidence>
<evidence type="ECO:0000313" key="6">
    <source>
        <dbReference type="EMBL" id="GFY41807.1"/>
    </source>
</evidence>
<dbReference type="OrthoDB" id="6437216at2759"/>
<proteinExistence type="predicted"/>
<comment type="caution">
    <text evidence="6">The sequence shown here is derived from an EMBL/GenBank/DDBJ whole genome shotgun (WGS) entry which is preliminary data.</text>
</comment>
<evidence type="ECO:0000259" key="5">
    <source>
        <dbReference type="Pfam" id="PF13359"/>
    </source>
</evidence>
<dbReference type="GO" id="GO:0046872">
    <property type="term" value="F:metal ion binding"/>
    <property type="evidence" value="ECO:0007669"/>
    <property type="project" value="UniProtKB-KW"/>
</dbReference>
<keyword evidence="2" id="KW-0479">Metal-binding</keyword>
<accession>A0A8X7BT97</accession>
<evidence type="ECO:0000256" key="3">
    <source>
        <dbReference type="SAM" id="MobiDB-lite"/>
    </source>
</evidence>
<gene>
    <name evidence="6" type="primary">AVEN_145575_1</name>
    <name evidence="6" type="ORF">TNIN_22371</name>
</gene>
<keyword evidence="4" id="KW-0812">Transmembrane</keyword>
<keyword evidence="4" id="KW-0472">Membrane</keyword>
<feature type="compositionally biased region" description="Polar residues" evidence="3">
    <location>
        <begin position="326"/>
        <end position="345"/>
    </location>
</feature>
<feature type="compositionally biased region" description="Polar residues" evidence="3">
    <location>
        <begin position="300"/>
        <end position="318"/>
    </location>
</feature>
<name>A0A8X7BT97_9ARAC</name>
<feature type="transmembrane region" description="Helical" evidence="4">
    <location>
        <begin position="128"/>
        <end position="150"/>
    </location>
</feature>
<feature type="transmembrane region" description="Helical" evidence="4">
    <location>
        <begin position="156"/>
        <end position="189"/>
    </location>
</feature>
<dbReference type="AlphaFoldDB" id="A0A8X7BT97"/>
<dbReference type="EMBL" id="BMAV01002695">
    <property type="protein sequence ID" value="GFY41807.1"/>
    <property type="molecule type" value="Genomic_DNA"/>
</dbReference>